<dbReference type="Gene3D" id="3.40.50.720">
    <property type="entry name" value="NAD(P)-binding Rossmann-like Domain"/>
    <property type="match status" value="1"/>
</dbReference>
<reference evidence="1 2" key="1">
    <citation type="submission" date="2019-02" db="EMBL/GenBank/DDBJ databases">
        <title>Draft genome sequences of novel Actinobacteria.</title>
        <authorList>
            <person name="Sahin N."/>
            <person name="Ay H."/>
            <person name="Saygin H."/>
        </authorList>
    </citation>
    <scope>NUCLEOTIDE SEQUENCE [LARGE SCALE GENOMIC DNA]</scope>
    <source>
        <strain evidence="1 2">8K307</strain>
    </source>
</reference>
<dbReference type="Pfam" id="PF00106">
    <property type="entry name" value="adh_short"/>
    <property type="match status" value="1"/>
</dbReference>
<gene>
    <name evidence="1" type="ORF">E1262_22075</name>
</gene>
<evidence type="ECO:0000313" key="1">
    <source>
        <dbReference type="EMBL" id="TDD66443.1"/>
    </source>
</evidence>
<name>A0A4R5A3K4_9ACTN</name>
<dbReference type="SUPFAM" id="SSF51735">
    <property type="entry name" value="NAD(P)-binding Rossmann-fold domains"/>
    <property type="match status" value="1"/>
</dbReference>
<sequence length="59" mass="5738">MIDTGLSGKVALVTGADGGIGAAVARAFAAQGAQVAVHHHPGGEQVPAGVTFRHRAGPP</sequence>
<dbReference type="Proteomes" id="UP000295217">
    <property type="component" value="Unassembled WGS sequence"/>
</dbReference>
<accession>A0A4R5A3K4</accession>
<dbReference type="AlphaFoldDB" id="A0A4R5A3K4"/>
<dbReference type="InterPro" id="IPR002347">
    <property type="entry name" value="SDR_fam"/>
</dbReference>
<dbReference type="InterPro" id="IPR036291">
    <property type="entry name" value="NAD(P)-bd_dom_sf"/>
</dbReference>
<keyword evidence="2" id="KW-1185">Reference proteome</keyword>
<protein>
    <submittedName>
        <fullName evidence="1">SDR family NAD(P)-dependent oxidoreductase</fullName>
    </submittedName>
</protein>
<comment type="caution">
    <text evidence="1">The sequence shown here is derived from an EMBL/GenBank/DDBJ whole genome shotgun (WGS) entry which is preliminary data.</text>
</comment>
<dbReference type="RefSeq" id="WP_132105641.1">
    <property type="nucleotide sequence ID" value="NZ_SMLB01000039.1"/>
</dbReference>
<evidence type="ECO:0000313" key="2">
    <source>
        <dbReference type="Proteomes" id="UP000295217"/>
    </source>
</evidence>
<dbReference type="EMBL" id="SMLB01000039">
    <property type="protein sequence ID" value="TDD66443.1"/>
    <property type="molecule type" value="Genomic_DNA"/>
</dbReference>
<proteinExistence type="predicted"/>
<organism evidence="1 2">
    <name type="scientific">Jiangella aurantiaca</name>
    <dbReference type="NCBI Taxonomy" id="2530373"/>
    <lineage>
        <taxon>Bacteria</taxon>
        <taxon>Bacillati</taxon>
        <taxon>Actinomycetota</taxon>
        <taxon>Actinomycetes</taxon>
        <taxon>Jiangellales</taxon>
        <taxon>Jiangellaceae</taxon>
        <taxon>Jiangella</taxon>
    </lineage>
</organism>